<feature type="region of interest" description="Disordered" evidence="8">
    <location>
        <begin position="73"/>
        <end position="111"/>
    </location>
</feature>
<comment type="caution">
    <text evidence="10">The sequence shown here is derived from an EMBL/GenBank/DDBJ whole genome shotgun (WGS) entry which is preliminary data.</text>
</comment>
<dbReference type="InterPro" id="IPR036187">
    <property type="entry name" value="DNA_mismatch_repair_MutS_sf"/>
</dbReference>
<dbReference type="GO" id="GO:0140664">
    <property type="term" value="F:ATP-dependent DNA damage sensor activity"/>
    <property type="evidence" value="ECO:0007669"/>
    <property type="project" value="InterPro"/>
</dbReference>
<keyword evidence="2" id="KW-0547">Nucleotide-binding</keyword>
<dbReference type="PANTHER" id="PTHR48466">
    <property type="entry name" value="OS10G0509000 PROTEIN-RELATED"/>
    <property type="match status" value="1"/>
</dbReference>
<evidence type="ECO:0000313" key="11">
    <source>
        <dbReference type="Proteomes" id="UP001301350"/>
    </source>
</evidence>
<dbReference type="GO" id="GO:0005524">
    <property type="term" value="F:ATP binding"/>
    <property type="evidence" value="ECO:0007669"/>
    <property type="project" value="UniProtKB-KW"/>
</dbReference>
<name>A0AAV9IRR4_CYACA</name>
<keyword evidence="11" id="KW-1185">Reference proteome</keyword>
<feature type="region of interest" description="Disordered" evidence="8">
    <location>
        <begin position="878"/>
        <end position="901"/>
    </location>
</feature>
<dbReference type="PROSITE" id="PS50828">
    <property type="entry name" value="SMR"/>
    <property type="match status" value="1"/>
</dbReference>
<dbReference type="PROSITE" id="PS00486">
    <property type="entry name" value="DNA_MISMATCH_REPAIR_2"/>
    <property type="match status" value="1"/>
</dbReference>
<dbReference type="InterPro" id="IPR007696">
    <property type="entry name" value="DNA_mismatch_repair_MutS_core"/>
</dbReference>
<evidence type="ECO:0000256" key="5">
    <source>
        <dbReference type="ARBA" id="ARBA00022884"/>
    </source>
</evidence>
<dbReference type="Gene3D" id="3.30.1370.110">
    <property type="match status" value="1"/>
</dbReference>
<evidence type="ECO:0000259" key="9">
    <source>
        <dbReference type="PROSITE" id="PS50828"/>
    </source>
</evidence>
<keyword evidence="4" id="KW-0067">ATP-binding</keyword>
<evidence type="ECO:0000256" key="2">
    <source>
        <dbReference type="ARBA" id="ARBA00022741"/>
    </source>
</evidence>
<dbReference type="Proteomes" id="UP001301350">
    <property type="component" value="Unassembled WGS sequence"/>
</dbReference>
<dbReference type="InterPro" id="IPR002625">
    <property type="entry name" value="Smr_dom"/>
</dbReference>
<dbReference type="SUPFAM" id="SSF48334">
    <property type="entry name" value="DNA repair protein MutS, domain III"/>
    <property type="match status" value="1"/>
</dbReference>
<dbReference type="NCBIfam" id="TIGR01069">
    <property type="entry name" value="mutS2"/>
    <property type="match status" value="1"/>
</dbReference>
<dbReference type="SUPFAM" id="SSF160443">
    <property type="entry name" value="SMR domain-like"/>
    <property type="match status" value="1"/>
</dbReference>
<accession>A0AAV9IRR4</accession>
<evidence type="ECO:0000256" key="8">
    <source>
        <dbReference type="SAM" id="MobiDB-lite"/>
    </source>
</evidence>
<evidence type="ECO:0000256" key="1">
    <source>
        <dbReference type="ARBA" id="ARBA00022730"/>
    </source>
</evidence>
<dbReference type="InterPro" id="IPR000432">
    <property type="entry name" value="DNA_mismatch_repair_MutS_C"/>
</dbReference>
<dbReference type="InterPro" id="IPR005747">
    <property type="entry name" value="MutS2"/>
</dbReference>
<dbReference type="GO" id="GO:0045910">
    <property type="term" value="P:negative regulation of DNA recombination"/>
    <property type="evidence" value="ECO:0007669"/>
    <property type="project" value="InterPro"/>
</dbReference>
<feature type="compositionally biased region" description="Polar residues" evidence="8">
    <location>
        <begin position="81"/>
        <end position="92"/>
    </location>
</feature>
<dbReference type="InterPro" id="IPR027417">
    <property type="entry name" value="P-loop_NTPase"/>
</dbReference>
<dbReference type="AlphaFoldDB" id="A0AAV9IRR4"/>
<evidence type="ECO:0000256" key="4">
    <source>
        <dbReference type="ARBA" id="ARBA00022840"/>
    </source>
</evidence>
<dbReference type="SMART" id="SM00534">
    <property type="entry name" value="MUTSac"/>
    <property type="match status" value="1"/>
</dbReference>
<evidence type="ECO:0000256" key="6">
    <source>
        <dbReference type="ARBA" id="ARBA00023125"/>
    </source>
</evidence>
<dbReference type="SMART" id="SM00463">
    <property type="entry name" value="SMR"/>
    <property type="match status" value="1"/>
</dbReference>
<sequence length="987" mass="107878">MPATATLLTTFISPYPSFLRRRPAFTAGHGRQPALSRSHALPCSRRRVHAPDTAWRLHPRSFPLLARADDDIERVTPSSPPTQSSAVTARSRSPSAAEEGGGATSAPPPTAYESSLELLEYGRLCEHISRMAFTDAGRAWLRSNTAVQEVMQLSRTDSERRLALTAEVVQRGLHADWRPFDTLGQVPDLGTVVPRATRRGAFEGIELVQIARVSAVARRIKRVILRRSSTKDEPATDGANSATEMDDAEWATDAALANEPELTQRMASLHPDPELEREIGASLEEDGRVRSSASPELAQVRARKSDIKHKLNAELQRIVLTRNEAVQSKSPTIRYDRYVLQVKAHLRSRVPGIVHDFSASGNTVFVEPRETVEYGAELRRLDRLEAKLERDVYNQLSALVHAKGERFAETYRTLIELDAAVARARFSAQHRGRGVRFLEPGSERAFELRGVYHPLLLLQSGEREQVVPVDFAVSAGCRAAVVTGANAGGKTIAVKTLGLAVLMAKAGVFVPCTAARVDLDTCYEMPFFDRVLADIGDEQSLQQNLSTFSGHIQRMKGIYAELTPDSLVLLDELGAGTDPVEGAALGMAVLRDLVYQQRVRFVFVTTHHGELKSLQYEDARAFENVSVEFDDERARPTYRLLWGVPGRSHAILMARRLGLREAVVRSAEKLLATDPTSGGDGEGDAPRARANAMIDALEQLRRRQMQLTEEAEAKAAKVERLRKELEARLASVTERERAVVEARQAAVTDEVDKAREEIAQLIRRLQRGDVSGREVTSASEELKRIDERWRRAATDTREDSATDTAAAPSAPIEVGDTVQLSLYPGKNGTVVEASKQNRLQVEVNGIRVSAKARDVVLVKKASAAERPLAVKAAVPLSSNSAPSGKAAGGSRKKQASSGATKTAAYAVRTPANTVDLRGVRVYELPSLLDAGIDRSMGVGTVWIIHGFGTGLLKKGVIEYLEKHPSVARFHDAGMNDGGGGVTVAYLR</sequence>
<dbReference type="Pfam" id="PF00488">
    <property type="entry name" value="MutS_V"/>
    <property type="match status" value="1"/>
</dbReference>
<feature type="region of interest" description="Disordered" evidence="8">
    <location>
        <begin position="228"/>
        <end position="247"/>
    </location>
</feature>
<dbReference type="GO" id="GO:0006298">
    <property type="term" value="P:mismatch repair"/>
    <property type="evidence" value="ECO:0007669"/>
    <property type="project" value="InterPro"/>
</dbReference>
<organism evidence="10 11">
    <name type="scientific">Cyanidium caldarium</name>
    <name type="common">Red alga</name>
    <dbReference type="NCBI Taxonomy" id="2771"/>
    <lineage>
        <taxon>Eukaryota</taxon>
        <taxon>Rhodophyta</taxon>
        <taxon>Bangiophyceae</taxon>
        <taxon>Cyanidiales</taxon>
        <taxon>Cyanidiaceae</taxon>
        <taxon>Cyanidium</taxon>
    </lineage>
</organism>
<protein>
    <recommendedName>
        <fullName evidence="9">Smr domain-containing protein</fullName>
    </recommendedName>
</protein>
<dbReference type="GO" id="GO:0019843">
    <property type="term" value="F:rRNA binding"/>
    <property type="evidence" value="ECO:0007669"/>
    <property type="project" value="UniProtKB-KW"/>
</dbReference>
<dbReference type="GO" id="GO:0004519">
    <property type="term" value="F:endonuclease activity"/>
    <property type="evidence" value="ECO:0007669"/>
    <property type="project" value="InterPro"/>
</dbReference>
<feature type="domain" description="Smr" evidence="9">
    <location>
        <begin position="914"/>
        <end position="987"/>
    </location>
</feature>
<dbReference type="InterPro" id="IPR045076">
    <property type="entry name" value="MutS"/>
</dbReference>
<reference evidence="10 11" key="1">
    <citation type="submission" date="2022-07" db="EMBL/GenBank/DDBJ databases">
        <title>Genome-wide signatures of adaptation to extreme environments.</title>
        <authorList>
            <person name="Cho C.H."/>
            <person name="Yoon H.S."/>
        </authorList>
    </citation>
    <scope>NUCLEOTIDE SEQUENCE [LARGE SCALE GENOMIC DNA]</scope>
    <source>
        <strain evidence="10 11">DBV 063 E5</strain>
    </source>
</reference>
<feature type="coiled-coil region" evidence="7">
    <location>
        <begin position="690"/>
        <end position="764"/>
    </location>
</feature>
<dbReference type="SMART" id="SM00533">
    <property type="entry name" value="MUTSd"/>
    <property type="match status" value="1"/>
</dbReference>
<keyword evidence="5" id="KW-0694">RNA-binding</keyword>
<keyword evidence="6" id="KW-0238">DNA-binding</keyword>
<gene>
    <name evidence="10" type="ORF">CDCA_CDCA03G0968</name>
</gene>
<evidence type="ECO:0000313" key="10">
    <source>
        <dbReference type="EMBL" id="KAK4534943.1"/>
    </source>
</evidence>
<dbReference type="GO" id="GO:0016887">
    <property type="term" value="F:ATP hydrolysis activity"/>
    <property type="evidence" value="ECO:0007669"/>
    <property type="project" value="InterPro"/>
</dbReference>
<dbReference type="InterPro" id="IPR036063">
    <property type="entry name" value="Smr_dom_sf"/>
</dbReference>
<evidence type="ECO:0000256" key="7">
    <source>
        <dbReference type="SAM" id="Coils"/>
    </source>
</evidence>
<dbReference type="Gene3D" id="3.40.50.300">
    <property type="entry name" value="P-loop containing nucleotide triphosphate hydrolases"/>
    <property type="match status" value="1"/>
</dbReference>
<dbReference type="GO" id="GO:0030983">
    <property type="term" value="F:mismatched DNA binding"/>
    <property type="evidence" value="ECO:0007669"/>
    <property type="project" value="InterPro"/>
</dbReference>
<dbReference type="PANTHER" id="PTHR48466:SF2">
    <property type="entry name" value="OS10G0509000 PROTEIN"/>
    <property type="match status" value="1"/>
</dbReference>
<keyword evidence="7" id="KW-0175">Coiled coil</keyword>
<dbReference type="EMBL" id="JANCYW010000003">
    <property type="protein sequence ID" value="KAK4534943.1"/>
    <property type="molecule type" value="Genomic_DNA"/>
</dbReference>
<dbReference type="FunFam" id="3.40.50.300:FF:000830">
    <property type="entry name" value="Endonuclease MutS2"/>
    <property type="match status" value="1"/>
</dbReference>
<dbReference type="Pfam" id="PF01713">
    <property type="entry name" value="Smr"/>
    <property type="match status" value="1"/>
</dbReference>
<evidence type="ECO:0000256" key="3">
    <source>
        <dbReference type="ARBA" id="ARBA00022801"/>
    </source>
</evidence>
<keyword evidence="1" id="KW-0699">rRNA-binding</keyword>
<dbReference type="HAMAP" id="MF_00092">
    <property type="entry name" value="MutS2"/>
    <property type="match status" value="1"/>
</dbReference>
<proteinExistence type="inferred from homology"/>
<dbReference type="SUPFAM" id="SSF52540">
    <property type="entry name" value="P-loop containing nucleoside triphosphate hydrolases"/>
    <property type="match status" value="1"/>
</dbReference>
<keyword evidence="3" id="KW-0378">Hydrolase</keyword>